<keyword evidence="1" id="KW-0812">Transmembrane</keyword>
<evidence type="ECO:0000313" key="3">
    <source>
        <dbReference type="EMBL" id="KUG07143.1"/>
    </source>
</evidence>
<comment type="caution">
    <text evidence="3">The sequence shown here is derived from an EMBL/GenBank/DDBJ whole genome shotgun (WGS) entry which is preliminary data.</text>
</comment>
<dbReference type="PANTHER" id="PTHR43373">
    <property type="entry name" value="NA(+)/H(+) ANTIPORTER SUBUNIT"/>
    <property type="match status" value="1"/>
</dbReference>
<dbReference type="EMBL" id="LNQE01001764">
    <property type="protein sequence ID" value="KUG07143.1"/>
    <property type="molecule type" value="Genomic_DNA"/>
</dbReference>
<feature type="domain" description="MrpA C-terminal/MbhE" evidence="2">
    <location>
        <begin position="2"/>
        <end position="84"/>
    </location>
</feature>
<organism evidence="3">
    <name type="scientific">hydrocarbon metagenome</name>
    <dbReference type="NCBI Taxonomy" id="938273"/>
    <lineage>
        <taxon>unclassified sequences</taxon>
        <taxon>metagenomes</taxon>
        <taxon>ecological metagenomes</taxon>
    </lineage>
</organism>
<evidence type="ECO:0000256" key="1">
    <source>
        <dbReference type="SAM" id="Phobius"/>
    </source>
</evidence>
<accession>A0A0W8EEK3</accession>
<feature type="transmembrane region" description="Helical" evidence="1">
    <location>
        <begin position="65"/>
        <end position="82"/>
    </location>
</feature>
<dbReference type="InterPro" id="IPR046806">
    <property type="entry name" value="MrpA_C/MbhE"/>
</dbReference>
<dbReference type="Pfam" id="PF20501">
    <property type="entry name" value="MbhE"/>
    <property type="match status" value="1"/>
</dbReference>
<dbReference type="PANTHER" id="PTHR43373:SF1">
    <property type="entry name" value="NA(+)_H(+) ANTIPORTER SUBUNIT A"/>
    <property type="match status" value="1"/>
</dbReference>
<sequence length="94" mass="10227">MKRELSVAIILILGAFMMLIPLGISFGVPGHSAMDDYFISHGQEQTAANNIVTAVLFDYRGFDTIGESTVLFAAVIGVGLMFRKLMRGDADENE</sequence>
<gene>
    <name evidence="3" type="ORF">ASZ90_016745</name>
</gene>
<evidence type="ECO:0000259" key="2">
    <source>
        <dbReference type="Pfam" id="PF20501"/>
    </source>
</evidence>
<dbReference type="InterPro" id="IPR050616">
    <property type="entry name" value="CPA3_Na-H_Antiporter_A"/>
</dbReference>
<feature type="transmembrane region" description="Helical" evidence="1">
    <location>
        <begin position="7"/>
        <end position="28"/>
    </location>
</feature>
<dbReference type="AlphaFoldDB" id="A0A0W8EEK3"/>
<reference evidence="3" key="1">
    <citation type="journal article" date="2015" name="Proc. Natl. Acad. Sci. U.S.A.">
        <title>Networks of energetic and metabolic interactions define dynamics in microbial communities.</title>
        <authorList>
            <person name="Embree M."/>
            <person name="Liu J.K."/>
            <person name="Al-Bassam M.M."/>
            <person name="Zengler K."/>
        </authorList>
    </citation>
    <scope>NUCLEOTIDE SEQUENCE</scope>
</reference>
<name>A0A0W8EEK3_9ZZZZ</name>
<proteinExistence type="predicted"/>
<keyword evidence="1" id="KW-1133">Transmembrane helix</keyword>
<keyword evidence="1" id="KW-0472">Membrane</keyword>
<protein>
    <submittedName>
        <fullName evidence="3">Membrane bound hydrogenase, mbhe subunit</fullName>
    </submittedName>
</protein>